<evidence type="ECO:0000313" key="2">
    <source>
        <dbReference type="EMBL" id="KKA17256.1"/>
    </source>
</evidence>
<proteinExistence type="predicted"/>
<dbReference type="AlphaFoldDB" id="A0A0F4YH98"/>
<name>A0A0F4YH98_RASE3</name>
<reference evidence="2 3" key="1">
    <citation type="submission" date="2015-04" db="EMBL/GenBank/DDBJ databases">
        <authorList>
            <person name="Heijne W.H."/>
            <person name="Fedorova N.D."/>
            <person name="Nierman W.C."/>
            <person name="Vollebregt A.W."/>
            <person name="Zhao Z."/>
            <person name="Wu L."/>
            <person name="Kumar M."/>
            <person name="Stam H."/>
            <person name="van den Berg M.A."/>
            <person name="Pel H.J."/>
        </authorList>
    </citation>
    <scope>NUCLEOTIDE SEQUENCE [LARGE SCALE GENOMIC DNA]</scope>
    <source>
        <strain evidence="2 3">CBS 393.64</strain>
    </source>
</reference>
<dbReference type="EMBL" id="LASV01000681">
    <property type="protein sequence ID" value="KKA17256.1"/>
    <property type="molecule type" value="Genomic_DNA"/>
</dbReference>
<feature type="transmembrane region" description="Helical" evidence="1">
    <location>
        <begin position="201"/>
        <end position="234"/>
    </location>
</feature>
<keyword evidence="1" id="KW-0472">Membrane</keyword>
<feature type="transmembrane region" description="Helical" evidence="1">
    <location>
        <begin position="68"/>
        <end position="86"/>
    </location>
</feature>
<sequence length="262" mass="28028">MTRLIDGGELDVAVAFGTSRLRIGRQSDAHDFTLVLELLADRILVGAEGDVANEQGVALGAGLVTKGFGPSLSLLLGITVVGVTGFSKVQVDLATINLGILLALVGLFGIGSVGELDIAETGTKLACITKYKSHSIEQIVHSPSRATRITLSHDTHTGKFAKLFELAAQPLFIDIPREIADKEVGRVFSAFSLGLLRSRGLLFLSFALLRCFLGHLFGLLFFGFILGLGLGLGFRLRLRLRARLGLRGFRGRLGGYGGRLVR</sequence>
<dbReference type="Proteomes" id="UP000053958">
    <property type="component" value="Unassembled WGS sequence"/>
</dbReference>
<dbReference type="GeneID" id="25321058"/>
<evidence type="ECO:0000313" key="3">
    <source>
        <dbReference type="Proteomes" id="UP000053958"/>
    </source>
</evidence>
<dbReference type="RefSeq" id="XP_013323868.1">
    <property type="nucleotide sequence ID" value="XM_013468414.1"/>
</dbReference>
<organism evidence="2 3">
    <name type="scientific">Rasamsonia emersonii (strain ATCC 16479 / CBS 393.64 / IMI 116815)</name>
    <dbReference type="NCBI Taxonomy" id="1408163"/>
    <lineage>
        <taxon>Eukaryota</taxon>
        <taxon>Fungi</taxon>
        <taxon>Dikarya</taxon>
        <taxon>Ascomycota</taxon>
        <taxon>Pezizomycotina</taxon>
        <taxon>Eurotiomycetes</taxon>
        <taxon>Eurotiomycetidae</taxon>
        <taxon>Eurotiales</taxon>
        <taxon>Trichocomaceae</taxon>
        <taxon>Rasamsonia</taxon>
    </lineage>
</organism>
<protein>
    <submittedName>
        <fullName evidence="2">Uncharacterized protein</fullName>
    </submittedName>
</protein>
<keyword evidence="1" id="KW-0812">Transmembrane</keyword>
<keyword evidence="1" id="KW-1133">Transmembrane helix</keyword>
<keyword evidence="3" id="KW-1185">Reference proteome</keyword>
<gene>
    <name evidence="2" type="ORF">T310_8982</name>
</gene>
<comment type="caution">
    <text evidence="2">The sequence shown here is derived from an EMBL/GenBank/DDBJ whole genome shotgun (WGS) entry which is preliminary data.</text>
</comment>
<evidence type="ECO:0000256" key="1">
    <source>
        <dbReference type="SAM" id="Phobius"/>
    </source>
</evidence>
<feature type="transmembrane region" description="Helical" evidence="1">
    <location>
        <begin position="93"/>
        <end position="114"/>
    </location>
</feature>
<accession>A0A0F4YH98</accession>